<keyword evidence="1" id="KW-0732">Signal</keyword>
<sequence precursor="true">MDKFLPMKSYLTKNVTKIITICLLITPGMASATTDTERPNILAIWGDDIGQSNISAYTHGMMGYKTTNIDRIAKEGVLFTDYYGENSCTAGRSAFITGQYPVRTGLTKVGLPGADKGLRAEDVTIAELLKDRGYVTGQFGKNHLGDKDEFLPTNHGFDEFLGNLYHLNAEEEPEHPDYPKDKAYKKRFGPRGVIHSYADGKIEDSGPLTKKRMETIDDEFLAATTKFINKAHKNNKPFFVWFNSTRMHIWTHLKDESQGLSKRGGIYGDGMMEHDYQVGVLLDQLDSLDIADNTIVLYTTDNGAEVFSWPDGGTIPFKGEKNTTWEGGFRVPAMVRWPGKIAAGDAKIEMVSHMDWAPTLLAAAGVTDIKEKLKKGTTVNGKKYKVHLDGYNLLPYLTGETTKAPRPSYLYFTDGGDLSAVRFGDMKLQYSIQECDGLNVWICPLTQLRAPLLTNLRQDPYERARDESGSYEKWYVDHIFEFSRGIAITANEMKTFVEFPPRQKPASWSVDAMVSKIMTMSKPQY</sequence>
<gene>
    <name evidence="3" type="ORF">ND2E_0180</name>
</gene>
<dbReference type="RefSeq" id="WP_081962073.1">
    <property type="nucleotide sequence ID" value="NZ_JQED01000042.1"/>
</dbReference>
<dbReference type="InterPro" id="IPR000917">
    <property type="entry name" value="Sulfatase_N"/>
</dbReference>
<feature type="chain" id="PRO_5001948276" evidence="1">
    <location>
        <begin position="33"/>
        <end position="525"/>
    </location>
</feature>
<feature type="signal peptide" evidence="1">
    <location>
        <begin position="1"/>
        <end position="32"/>
    </location>
</feature>
<dbReference type="PANTHER" id="PTHR43751:SF2">
    <property type="entry name" value="SULFATASE N-TERMINAL DOMAIN-CONTAINING PROTEIN"/>
    <property type="match status" value="1"/>
</dbReference>
<dbReference type="Gene3D" id="3.30.1120.10">
    <property type="match status" value="1"/>
</dbReference>
<evidence type="ECO:0000313" key="3">
    <source>
        <dbReference type="EMBL" id="KGJ88887.1"/>
    </source>
</evidence>
<dbReference type="Proteomes" id="UP000029843">
    <property type="component" value="Unassembled WGS sequence"/>
</dbReference>
<organism evidence="3 4">
    <name type="scientific">Colwellia psychrerythraea</name>
    <name type="common">Vibrio psychroerythus</name>
    <dbReference type="NCBI Taxonomy" id="28229"/>
    <lineage>
        <taxon>Bacteria</taxon>
        <taxon>Pseudomonadati</taxon>
        <taxon>Pseudomonadota</taxon>
        <taxon>Gammaproteobacteria</taxon>
        <taxon>Alteromonadales</taxon>
        <taxon>Colwelliaceae</taxon>
        <taxon>Colwellia</taxon>
    </lineage>
</organism>
<dbReference type="Gene3D" id="3.40.720.10">
    <property type="entry name" value="Alkaline Phosphatase, subunit A"/>
    <property type="match status" value="1"/>
</dbReference>
<evidence type="ECO:0000313" key="4">
    <source>
        <dbReference type="Proteomes" id="UP000029843"/>
    </source>
</evidence>
<reference evidence="3 4" key="1">
    <citation type="submission" date="2014-08" db="EMBL/GenBank/DDBJ databases">
        <title>Genomic and Phenotypic Diversity of Colwellia psychrerythraea strains from Disparate Marine Basins.</title>
        <authorList>
            <person name="Techtmann S.M."/>
            <person name="Stelling S.C."/>
            <person name="Utturkar S.M."/>
            <person name="Alshibli N."/>
            <person name="Harris A."/>
            <person name="Brown S.D."/>
            <person name="Hazen T.C."/>
        </authorList>
    </citation>
    <scope>NUCLEOTIDE SEQUENCE [LARGE SCALE GENOMIC DNA]</scope>
    <source>
        <strain evidence="3 4">ND2E</strain>
    </source>
</reference>
<name>A0A099KFU0_COLPS</name>
<accession>A0A099KFU0</accession>
<evidence type="ECO:0000256" key="1">
    <source>
        <dbReference type="SAM" id="SignalP"/>
    </source>
</evidence>
<feature type="domain" description="Sulfatase N-terminal" evidence="2">
    <location>
        <begin position="39"/>
        <end position="366"/>
    </location>
</feature>
<dbReference type="PATRIC" id="fig|28229.4.peg.3120"/>
<comment type="caution">
    <text evidence="3">The sequence shown here is derived from an EMBL/GenBank/DDBJ whole genome shotgun (WGS) entry which is preliminary data.</text>
</comment>
<dbReference type="InterPro" id="IPR052701">
    <property type="entry name" value="GAG_Ulvan_Degrading_Sulfatases"/>
</dbReference>
<dbReference type="SUPFAM" id="SSF53649">
    <property type="entry name" value="Alkaline phosphatase-like"/>
    <property type="match status" value="1"/>
</dbReference>
<dbReference type="InterPro" id="IPR017850">
    <property type="entry name" value="Alkaline_phosphatase_core_sf"/>
</dbReference>
<protein>
    <submittedName>
        <fullName evidence="3">Sulfatase</fullName>
    </submittedName>
</protein>
<dbReference type="PANTHER" id="PTHR43751">
    <property type="entry name" value="SULFATASE"/>
    <property type="match status" value="1"/>
</dbReference>
<proteinExistence type="predicted"/>
<evidence type="ECO:0000259" key="2">
    <source>
        <dbReference type="Pfam" id="PF00884"/>
    </source>
</evidence>
<dbReference type="OrthoDB" id="9803751at2"/>
<dbReference type="AlphaFoldDB" id="A0A099KFU0"/>
<dbReference type="EMBL" id="JQED01000042">
    <property type="protein sequence ID" value="KGJ88887.1"/>
    <property type="molecule type" value="Genomic_DNA"/>
</dbReference>
<dbReference type="Pfam" id="PF00884">
    <property type="entry name" value="Sulfatase"/>
    <property type="match status" value="1"/>
</dbReference>
<dbReference type="CDD" id="cd16142">
    <property type="entry name" value="ARS_like"/>
    <property type="match status" value="1"/>
</dbReference>